<protein>
    <recommendedName>
        <fullName evidence="3">Hydrolase 2, exosortase A system-associated</fullName>
    </recommendedName>
</protein>
<comment type="caution">
    <text evidence="1">The sequence shown here is derived from an EMBL/GenBank/DDBJ whole genome shotgun (WGS) entry which is preliminary data.</text>
</comment>
<dbReference type="AlphaFoldDB" id="A0A4Q9GXA8"/>
<dbReference type="InterPro" id="IPR029058">
    <property type="entry name" value="AB_hydrolase_fold"/>
</dbReference>
<dbReference type="EMBL" id="SIXI01000004">
    <property type="protein sequence ID" value="TBO30227.1"/>
    <property type="molecule type" value="Genomic_DNA"/>
</dbReference>
<keyword evidence="2" id="KW-1185">Reference proteome</keyword>
<accession>A0A4Q9GXA8</accession>
<evidence type="ECO:0000313" key="2">
    <source>
        <dbReference type="Proteomes" id="UP000292120"/>
    </source>
</evidence>
<evidence type="ECO:0008006" key="3">
    <source>
        <dbReference type="Google" id="ProtNLM"/>
    </source>
</evidence>
<evidence type="ECO:0000313" key="1">
    <source>
        <dbReference type="EMBL" id="TBO30227.1"/>
    </source>
</evidence>
<reference evidence="1 2" key="1">
    <citation type="submission" date="2019-02" db="EMBL/GenBank/DDBJ databases">
        <title>Aquabacterium sp. strain KMB7.</title>
        <authorList>
            <person name="Chen W.-M."/>
        </authorList>
    </citation>
    <scope>NUCLEOTIDE SEQUENCE [LARGE SCALE GENOMIC DNA]</scope>
    <source>
        <strain evidence="1 2">KMB7</strain>
    </source>
</reference>
<name>A0A4Q9GXA8_9BURK</name>
<gene>
    <name evidence="1" type="ORF">EYS42_11060</name>
</gene>
<dbReference type="RefSeq" id="WP_130968219.1">
    <property type="nucleotide sequence ID" value="NZ_SIXI01000004.1"/>
</dbReference>
<dbReference type="SUPFAM" id="SSF53474">
    <property type="entry name" value="alpha/beta-Hydrolases"/>
    <property type="match status" value="1"/>
</dbReference>
<dbReference type="OrthoDB" id="8525674at2"/>
<dbReference type="Proteomes" id="UP000292120">
    <property type="component" value="Unassembled WGS sequence"/>
</dbReference>
<proteinExistence type="predicted"/>
<organism evidence="1 2">
    <name type="scientific">Aquabacterium lacunae</name>
    <dbReference type="NCBI Taxonomy" id="2528630"/>
    <lineage>
        <taxon>Bacteria</taxon>
        <taxon>Pseudomonadati</taxon>
        <taxon>Pseudomonadota</taxon>
        <taxon>Betaproteobacteria</taxon>
        <taxon>Burkholderiales</taxon>
        <taxon>Aquabacterium</taxon>
    </lineage>
</organism>
<sequence>MGTPAGTPIHFTGTRGPLFGVLHQPCSAHFKGLVLLLPPWGEELNHTRRLVRQAATRMADMGWMVLRHDPWGCGDSGGELHEATWRDWQNDALQAWEWLTRQAPTAHAGGLSHWVWGVRAGALMSASLLDAFQGRTSALASPQHVLWWQPVLHGKHMVQQWLRQQQAARWTRSDATTTTQATTAPTLWLGGQALSADLLDHMQRCPMPNPPQGARHLVWLDTAAPDTIASTPHPTPAQALTLQAWQAAGCSAHWQNVEGPNYWLTLGLESASHLLDQTLACMDAAHGSP</sequence>
<dbReference type="Gene3D" id="3.40.50.1820">
    <property type="entry name" value="alpha/beta hydrolase"/>
    <property type="match status" value="1"/>
</dbReference>